<organism evidence="1 2">
    <name type="scientific">Nocardia nova</name>
    <dbReference type="NCBI Taxonomy" id="37330"/>
    <lineage>
        <taxon>Bacteria</taxon>
        <taxon>Bacillati</taxon>
        <taxon>Actinomycetota</taxon>
        <taxon>Actinomycetes</taxon>
        <taxon>Mycobacteriales</taxon>
        <taxon>Nocardiaceae</taxon>
        <taxon>Nocardia</taxon>
    </lineage>
</organism>
<accession>A0A2S5ZYF5</accession>
<dbReference type="EMBL" id="PSZD01000024">
    <property type="protein sequence ID" value="PPJ23376.1"/>
    <property type="molecule type" value="Genomic_DNA"/>
</dbReference>
<comment type="caution">
    <text evidence="1">The sequence shown here is derived from an EMBL/GenBank/DDBJ whole genome shotgun (WGS) entry which is preliminary data.</text>
</comment>
<reference evidence="1 2" key="1">
    <citation type="submission" date="2018-02" db="EMBL/GenBank/DDBJ databases">
        <title>8 Nocardia nova and 1 Nocardia cyriacigeorgica strain used for evolution to TMP-SMX.</title>
        <authorList>
            <person name="Mehta H."/>
            <person name="Weng J."/>
            <person name="Shamoo Y."/>
        </authorList>
    </citation>
    <scope>NUCLEOTIDE SEQUENCE [LARGE SCALE GENOMIC DNA]</scope>
    <source>
        <strain evidence="1 2">BAA2227</strain>
    </source>
</reference>
<dbReference type="AlphaFoldDB" id="A0A2S5ZYF5"/>
<dbReference type="Proteomes" id="UP000238356">
    <property type="component" value="Unassembled WGS sequence"/>
</dbReference>
<evidence type="ECO:0000313" key="2">
    <source>
        <dbReference type="Proteomes" id="UP000238356"/>
    </source>
</evidence>
<proteinExistence type="predicted"/>
<keyword evidence="2" id="KW-1185">Reference proteome</keyword>
<protein>
    <submittedName>
        <fullName evidence="1">Uncharacterized protein</fullName>
    </submittedName>
</protein>
<name>A0A2S5ZYF5_9NOCA</name>
<evidence type="ECO:0000313" key="1">
    <source>
        <dbReference type="EMBL" id="PPJ23376.1"/>
    </source>
</evidence>
<sequence>MRPGLGNDQRRLGTSPDNRPHPAFYLMEMLMINMFACSGALHPDGWVLGPEGGCTPRPYGARP</sequence>
<gene>
    <name evidence="1" type="ORF">C5F51_28435</name>
</gene>